<dbReference type="NCBIfam" id="TIGR02532">
    <property type="entry name" value="IV_pilin_GFxxxE"/>
    <property type="match status" value="1"/>
</dbReference>
<evidence type="ECO:0000256" key="11">
    <source>
        <dbReference type="SAM" id="Phobius"/>
    </source>
</evidence>
<dbReference type="InterPro" id="IPR013545">
    <property type="entry name" value="T2SS_protein-GspG_C"/>
</dbReference>
<comment type="subcellular location">
    <subcellularLocation>
        <location evidence="1">Cell inner membrane</location>
        <topology evidence="1">Single-pass membrane protein</topology>
    </subcellularLocation>
</comment>
<evidence type="ECO:0000256" key="6">
    <source>
        <dbReference type="ARBA" id="ARBA00022519"/>
    </source>
</evidence>
<dbReference type="OrthoDB" id="9795612at2"/>
<evidence type="ECO:0000256" key="9">
    <source>
        <dbReference type="ARBA" id="ARBA00023136"/>
    </source>
</evidence>
<dbReference type="GO" id="GO:0005886">
    <property type="term" value="C:plasma membrane"/>
    <property type="evidence" value="ECO:0007669"/>
    <property type="project" value="UniProtKB-SubCell"/>
</dbReference>
<reference evidence="13 14" key="1">
    <citation type="submission" date="2019-02" db="EMBL/GenBank/DDBJ databases">
        <title>Deep-cultivation of Planctomycetes and their phenomic and genomic characterization uncovers novel biology.</title>
        <authorList>
            <person name="Wiegand S."/>
            <person name="Jogler M."/>
            <person name="Boedeker C."/>
            <person name="Pinto D."/>
            <person name="Vollmers J."/>
            <person name="Rivas-Marin E."/>
            <person name="Kohn T."/>
            <person name="Peeters S.H."/>
            <person name="Heuer A."/>
            <person name="Rast P."/>
            <person name="Oberbeckmann S."/>
            <person name="Bunk B."/>
            <person name="Jeske O."/>
            <person name="Meyerdierks A."/>
            <person name="Storesund J.E."/>
            <person name="Kallscheuer N."/>
            <person name="Luecker S."/>
            <person name="Lage O.M."/>
            <person name="Pohl T."/>
            <person name="Merkel B.J."/>
            <person name="Hornburger P."/>
            <person name="Mueller R.-W."/>
            <person name="Bruemmer F."/>
            <person name="Labrenz M."/>
            <person name="Spormann A.M."/>
            <person name="Op Den Camp H."/>
            <person name="Overmann J."/>
            <person name="Amann R."/>
            <person name="Jetten M.S.M."/>
            <person name="Mascher T."/>
            <person name="Medema M.H."/>
            <person name="Devos D.P."/>
            <person name="Kaster A.-K."/>
            <person name="Ovreas L."/>
            <person name="Rohde M."/>
            <person name="Galperin M.Y."/>
            <person name="Jogler C."/>
        </authorList>
    </citation>
    <scope>NUCLEOTIDE SEQUENCE [LARGE SCALE GENOMIC DNA]</scope>
    <source>
        <strain evidence="13 14">Pla52o</strain>
    </source>
</reference>
<dbReference type="PRINTS" id="PR00813">
    <property type="entry name" value="BCTERIALGSPG"/>
</dbReference>
<keyword evidence="7 11" id="KW-0812">Transmembrane</keyword>
<evidence type="ECO:0000256" key="7">
    <source>
        <dbReference type="ARBA" id="ARBA00022692"/>
    </source>
</evidence>
<dbReference type="InterPro" id="IPR010054">
    <property type="entry name" value="Type2_sec_GspG"/>
</dbReference>
<proteinExistence type="inferred from homology"/>
<keyword evidence="14" id="KW-1185">Reference proteome</keyword>
<gene>
    <name evidence="13" type="primary">pulG_5</name>
    <name evidence="13" type="ORF">Pla52o_54810</name>
</gene>
<protein>
    <recommendedName>
        <fullName evidence="3">Type II secretion system core protein G</fullName>
    </recommendedName>
</protein>
<keyword evidence="8 11" id="KW-1133">Transmembrane helix</keyword>
<keyword evidence="5" id="KW-0488">Methylation</keyword>
<evidence type="ECO:0000259" key="12">
    <source>
        <dbReference type="Pfam" id="PF08334"/>
    </source>
</evidence>
<dbReference type="InterPro" id="IPR045584">
    <property type="entry name" value="Pilin-like"/>
</dbReference>
<evidence type="ECO:0000313" key="14">
    <source>
        <dbReference type="Proteomes" id="UP000316304"/>
    </source>
</evidence>
<feature type="region of interest" description="Disordered" evidence="10">
    <location>
        <begin position="121"/>
        <end position="167"/>
    </location>
</feature>
<organism evidence="13 14">
    <name type="scientific">Novipirellula galeiformis</name>
    <dbReference type="NCBI Taxonomy" id="2528004"/>
    <lineage>
        <taxon>Bacteria</taxon>
        <taxon>Pseudomonadati</taxon>
        <taxon>Planctomycetota</taxon>
        <taxon>Planctomycetia</taxon>
        <taxon>Pirellulales</taxon>
        <taxon>Pirellulaceae</taxon>
        <taxon>Novipirellula</taxon>
    </lineage>
</organism>
<dbReference type="Proteomes" id="UP000316304">
    <property type="component" value="Unassembled WGS sequence"/>
</dbReference>
<dbReference type="InterPro" id="IPR012902">
    <property type="entry name" value="N_methyl_site"/>
</dbReference>
<dbReference type="NCBIfam" id="TIGR01710">
    <property type="entry name" value="typeII_sec_gspG"/>
    <property type="match status" value="1"/>
</dbReference>
<evidence type="ECO:0000256" key="4">
    <source>
        <dbReference type="ARBA" id="ARBA00022475"/>
    </source>
</evidence>
<evidence type="ECO:0000256" key="3">
    <source>
        <dbReference type="ARBA" id="ARBA00020042"/>
    </source>
</evidence>
<dbReference type="SUPFAM" id="SSF54523">
    <property type="entry name" value="Pili subunits"/>
    <property type="match status" value="1"/>
</dbReference>
<feature type="transmembrane region" description="Helical" evidence="11">
    <location>
        <begin position="20"/>
        <end position="39"/>
    </location>
</feature>
<accession>A0A5C6BZ76</accession>
<comment type="caution">
    <text evidence="13">The sequence shown here is derived from an EMBL/GenBank/DDBJ whole genome shotgun (WGS) entry which is preliminary data.</text>
</comment>
<dbReference type="GO" id="GO:0015627">
    <property type="term" value="C:type II protein secretion system complex"/>
    <property type="evidence" value="ECO:0007669"/>
    <property type="project" value="InterPro"/>
</dbReference>
<feature type="domain" description="Type II secretion system protein GspG C-terminal" evidence="12">
    <location>
        <begin position="37"/>
        <end position="150"/>
    </location>
</feature>
<sequence>MRHRFSRHRSLRRGLTLLELMIVLIILVGLMAIVGPRLLGSQKKADVRTTQAQIGNLGSALKMYAVDMKVFPTTEEGLDLLINAPEDEALARNWDGPYIEGGKLPLDPWGSSFQYEYGLGEGEEEQSAVDFPRIFSLGPDRQPGTSDDVGNQPAEGEEDSSSSSTEV</sequence>
<evidence type="ECO:0000313" key="13">
    <source>
        <dbReference type="EMBL" id="TWU17142.1"/>
    </source>
</evidence>
<dbReference type="PROSITE" id="PS00409">
    <property type="entry name" value="PROKAR_NTER_METHYL"/>
    <property type="match status" value="1"/>
</dbReference>
<keyword evidence="4" id="KW-1003">Cell membrane</keyword>
<evidence type="ECO:0000256" key="10">
    <source>
        <dbReference type="SAM" id="MobiDB-lite"/>
    </source>
</evidence>
<evidence type="ECO:0000256" key="5">
    <source>
        <dbReference type="ARBA" id="ARBA00022481"/>
    </source>
</evidence>
<dbReference type="Pfam" id="PF08334">
    <property type="entry name" value="T2SSG"/>
    <property type="match status" value="1"/>
</dbReference>
<evidence type="ECO:0000256" key="1">
    <source>
        <dbReference type="ARBA" id="ARBA00004377"/>
    </source>
</evidence>
<comment type="similarity">
    <text evidence="2">Belongs to the GSP G family.</text>
</comment>
<dbReference type="GO" id="GO:0015628">
    <property type="term" value="P:protein secretion by the type II secretion system"/>
    <property type="evidence" value="ECO:0007669"/>
    <property type="project" value="InterPro"/>
</dbReference>
<dbReference type="EMBL" id="SJPT01000015">
    <property type="protein sequence ID" value="TWU17142.1"/>
    <property type="molecule type" value="Genomic_DNA"/>
</dbReference>
<dbReference type="InterPro" id="IPR000983">
    <property type="entry name" value="Bac_GSPG_pilin"/>
</dbReference>
<keyword evidence="9 11" id="KW-0472">Membrane</keyword>
<dbReference type="AlphaFoldDB" id="A0A5C6BZ76"/>
<name>A0A5C6BZ76_9BACT</name>
<evidence type="ECO:0000256" key="8">
    <source>
        <dbReference type="ARBA" id="ARBA00022989"/>
    </source>
</evidence>
<evidence type="ECO:0000256" key="2">
    <source>
        <dbReference type="ARBA" id="ARBA00009984"/>
    </source>
</evidence>
<keyword evidence="6" id="KW-0997">Cell inner membrane</keyword>
<dbReference type="RefSeq" id="WP_146597381.1">
    <property type="nucleotide sequence ID" value="NZ_SJPT01000015.1"/>
</dbReference>
<dbReference type="Gene3D" id="3.30.700.10">
    <property type="entry name" value="Glycoprotein, Type 4 Pilin"/>
    <property type="match status" value="1"/>
</dbReference>